<sequence length="193" mass="21852">MTEDEFWGLVERSRGHSPDPGRRLAWLEERLVRLPPSEIADFQVRQDETRLRSDTHALWGAAYLIMGGLCSMDAFWYFQPWLIGQGRRTFRLVTAVPDLLAELPGIRRLAGRPMGGWSDAEWPEWESLNYLAATAYERLTGDEDGLSDALLARGHETPCDTAPADPSWDFDDPAEIARRLPRLSALFPARARG</sequence>
<evidence type="ECO:0000256" key="1">
    <source>
        <dbReference type="SAM" id="Phobius"/>
    </source>
</evidence>
<feature type="domain" description="DUF4240" evidence="2">
    <location>
        <begin position="1"/>
        <end position="138"/>
    </location>
</feature>
<dbReference type="EMBL" id="JAGEOK010000002">
    <property type="protein sequence ID" value="MBO2436448.1"/>
    <property type="molecule type" value="Genomic_DNA"/>
</dbReference>
<evidence type="ECO:0000313" key="3">
    <source>
        <dbReference type="EMBL" id="MBO2436448.1"/>
    </source>
</evidence>
<keyword evidence="1" id="KW-1133">Transmembrane helix</keyword>
<name>A0ABS3QSJ1_9ACTN</name>
<keyword evidence="1" id="KW-0472">Membrane</keyword>
<comment type="caution">
    <text evidence="3">The sequence shown here is derived from an EMBL/GenBank/DDBJ whole genome shotgun (WGS) entry which is preliminary data.</text>
</comment>
<keyword evidence="4" id="KW-1185">Reference proteome</keyword>
<keyword evidence="1" id="KW-0812">Transmembrane</keyword>
<dbReference type="InterPro" id="IPR025334">
    <property type="entry name" value="DUF4240"/>
</dbReference>
<gene>
    <name evidence="3" type="ORF">J4557_02845</name>
</gene>
<dbReference type="Proteomes" id="UP000666915">
    <property type="component" value="Unassembled WGS sequence"/>
</dbReference>
<dbReference type="RefSeq" id="WP_208264747.1">
    <property type="nucleotide sequence ID" value="NZ_BAAAGM010000032.1"/>
</dbReference>
<protein>
    <submittedName>
        <fullName evidence="3">DUF4240 domain-containing protein</fullName>
    </submittedName>
</protein>
<proteinExistence type="predicted"/>
<dbReference type="Pfam" id="PF14024">
    <property type="entry name" value="DUF4240"/>
    <property type="match status" value="1"/>
</dbReference>
<evidence type="ECO:0000259" key="2">
    <source>
        <dbReference type="Pfam" id="PF14024"/>
    </source>
</evidence>
<organism evidence="3 4">
    <name type="scientific">Actinomadura nitritigenes</name>
    <dbReference type="NCBI Taxonomy" id="134602"/>
    <lineage>
        <taxon>Bacteria</taxon>
        <taxon>Bacillati</taxon>
        <taxon>Actinomycetota</taxon>
        <taxon>Actinomycetes</taxon>
        <taxon>Streptosporangiales</taxon>
        <taxon>Thermomonosporaceae</taxon>
        <taxon>Actinomadura</taxon>
    </lineage>
</organism>
<evidence type="ECO:0000313" key="4">
    <source>
        <dbReference type="Proteomes" id="UP000666915"/>
    </source>
</evidence>
<feature type="transmembrane region" description="Helical" evidence="1">
    <location>
        <begin position="57"/>
        <end position="78"/>
    </location>
</feature>
<accession>A0ABS3QSJ1</accession>
<reference evidence="3 4" key="1">
    <citation type="submission" date="2021-03" db="EMBL/GenBank/DDBJ databases">
        <authorList>
            <person name="Kanchanasin P."/>
            <person name="Saeng-In P."/>
            <person name="Phongsopitanun W."/>
            <person name="Yuki M."/>
            <person name="Kudo T."/>
            <person name="Ohkuma M."/>
            <person name="Tanasupawat S."/>
        </authorList>
    </citation>
    <scope>NUCLEOTIDE SEQUENCE [LARGE SCALE GENOMIC DNA]</scope>
    <source>
        <strain evidence="3 4">L46</strain>
    </source>
</reference>